<evidence type="ECO:0000313" key="3">
    <source>
        <dbReference type="EMBL" id="MFC6592521.1"/>
    </source>
</evidence>
<keyword evidence="4" id="KW-1185">Reference proteome</keyword>
<dbReference type="InterPro" id="IPR029069">
    <property type="entry name" value="HotDog_dom_sf"/>
</dbReference>
<evidence type="ECO:0000256" key="1">
    <source>
        <dbReference type="ARBA" id="ARBA00005953"/>
    </source>
</evidence>
<evidence type="ECO:0000313" key="4">
    <source>
        <dbReference type="Proteomes" id="UP001596297"/>
    </source>
</evidence>
<dbReference type="NCBIfam" id="TIGR00051">
    <property type="entry name" value="YbgC/FadM family acyl-CoA thioesterase"/>
    <property type="match status" value="1"/>
</dbReference>
<dbReference type="EC" id="3.1.2.-" evidence="3"/>
<dbReference type="PANTHER" id="PTHR31793">
    <property type="entry name" value="4-HYDROXYBENZOYL-COA THIOESTERASE FAMILY MEMBER"/>
    <property type="match status" value="1"/>
</dbReference>
<dbReference type="SUPFAM" id="SSF54637">
    <property type="entry name" value="Thioesterase/thiol ester dehydrase-isomerase"/>
    <property type="match status" value="1"/>
</dbReference>
<dbReference type="CDD" id="cd00586">
    <property type="entry name" value="4HBT"/>
    <property type="match status" value="1"/>
</dbReference>
<dbReference type="Pfam" id="PF13279">
    <property type="entry name" value="4HBT_2"/>
    <property type="match status" value="1"/>
</dbReference>
<comment type="similarity">
    <text evidence="1">Belongs to the 4-hydroxybenzoyl-CoA thioesterase family.</text>
</comment>
<sequence length="133" mass="15141">MKSRTELRVRYAETDAMGVAHHAVYPVWFEVGRGDLMRTLGLPYTEVEARGFYLMLTDLQVGYRRAARYDDLLTLETQVLEARSRTLTFGYQVLRGEERVALGETRHIATDQHYRPASIPEDIRALLAAGGQP</sequence>
<dbReference type="InterPro" id="IPR006684">
    <property type="entry name" value="YbgC/YbaW"/>
</dbReference>
<gene>
    <name evidence="3" type="ORF">ACFP81_11300</name>
</gene>
<organism evidence="3 4">
    <name type="scientific">Deinococcus lacus</name>
    <dbReference type="NCBI Taxonomy" id="392561"/>
    <lineage>
        <taxon>Bacteria</taxon>
        <taxon>Thermotogati</taxon>
        <taxon>Deinococcota</taxon>
        <taxon>Deinococci</taxon>
        <taxon>Deinococcales</taxon>
        <taxon>Deinococcaceae</taxon>
        <taxon>Deinococcus</taxon>
    </lineage>
</organism>
<evidence type="ECO:0000256" key="2">
    <source>
        <dbReference type="ARBA" id="ARBA00022801"/>
    </source>
</evidence>
<dbReference type="RefSeq" id="WP_380083551.1">
    <property type="nucleotide sequence ID" value="NZ_JBHSWD010000001.1"/>
</dbReference>
<dbReference type="EMBL" id="JBHSWD010000001">
    <property type="protein sequence ID" value="MFC6592521.1"/>
    <property type="molecule type" value="Genomic_DNA"/>
</dbReference>
<dbReference type="GO" id="GO:0016787">
    <property type="term" value="F:hydrolase activity"/>
    <property type="evidence" value="ECO:0007669"/>
    <property type="project" value="UniProtKB-KW"/>
</dbReference>
<dbReference type="PANTHER" id="PTHR31793:SF27">
    <property type="entry name" value="NOVEL THIOESTERASE SUPERFAMILY DOMAIN AND SAPOSIN A-TYPE DOMAIN CONTAINING PROTEIN (0610012H03RIK)"/>
    <property type="match status" value="1"/>
</dbReference>
<dbReference type="Proteomes" id="UP001596297">
    <property type="component" value="Unassembled WGS sequence"/>
</dbReference>
<proteinExistence type="inferred from homology"/>
<reference evidence="4" key="1">
    <citation type="journal article" date="2019" name="Int. J. Syst. Evol. Microbiol.">
        <title>The Global Catalogue of Microorganisms (GCM) 10K type strain sequencing project: providing services to taxonomists for standard genome sequencing and annotation.</title>
        <authorList>
            <consortium name="The Broad Institute Genomics Platform"/>
            <consortium name="The Broad Institute Genome Sequencing Center for Infectious Disease"/>
            <person name="Wu L."/>
            <person name="Ma J."/>
        </authorList>
    </citation>
    <scope>NUCLEOTIDE SEQUENCE [LARGE SCALE GENOMIC DNA]</scope>
    <source>
        <strain evidence="4">CGMCC 1.15772</strain>
    </source>
</reference>
<name>A0ABW1YEG2_9DEIO</name>
<accession>A0ABW1YEG2</accession>
<keyword evidence="2 3" id="KW-0378">Hydrolase</keyword>
<protein>
    <submittedName>
        <fullName evidence="3">Acyl-CoA thioesterase</fullName>
        <ecNumber evidence="3">3.1.2.-</ecNumber>
    </submittedName>
</protein>
<comment type="caution">
    <text evidence="3">The sequence shown here is derived from an EMBL/GenBank/DDBJ whole genome shotgun (WGS) entry which is preliminary data.</text>
</comment>
<dbReference type="Gene3D" id="3.10.129.10">
    <property type="entry name" value="Hotdog Thioesterase"/>
    <property type="match status" value="1"/>
</dbReference>
<dbReference type="InterPro" id="IPR050563">
    <property type="entry name" value="4-hydroxybenzoyl-CoA_TE"/>
</dbReference>
<dbReference type="PIRSF" id="PIRSF003230">
    <property type="entry name" value="YbgC"/>
    <property type="match status" value="1"/>
</dbReference>